<feature type="region of interest" description="Disordered" evidence="1">
    <location>
        <begin position="90"/>
        <end position="121"/>
    </location>
</feature>
<feature type="region of interest" description="Disordered" evidence="1">
    <location>
        <begin position="676"/>
        <end position="707"/>
    </location>
</feature>
<dbReference type="Proteomes" id="UP000005234">
    <property type="component" value="Chromosome"/>
</dbReference>
<feature type="compositionally biased region" description="Basic and acidic residues" evidence="1">
    <location>
        <begin position="418"/>
        <end position="428"/>
    </location>
</feature>
<gene>
    <name evidence="3" type="ordered locus">Fraau_0794</name>
</gene>
<evidence type="ECO:0000313" key="4">
    <source>
        <dbReference type="Proteomes" id="UP000005234"/>
    </source>
</evidence>
<dbReference type="eggNOG" id="ENOG5030JTR">
    <property type="taxonomic scope" value="Bacteria"/>
</dbReference>
<reference evidence="3" key="1">
    <citation type="submission" date="2012-02" db="EMBL/GenBank/DDBJ databases">
        <title>The complete genome of Frateuria aurantia DSM 6220.</title>
        <authorList>
            <consortium name="US DOE Joint Genome Institute (JGI-PGF)"/>
            <person name="Lucas S."/>
            <person name="Copeland A."/>
            <person name="Lapidus A."/>
            <person name="Glavina del Rio T."/>
            <person name="Dalin E."/>
            <person name="Tice H."/>
            <person name="Bruce D."/>
            <person name="Goodwin L."/>
            <person name="Pitluck S."/>
            <person name="Peters L."/>
            <person name="Ovchinnikova G."/>
            <person name="Teshima H."/>
            <person name="Kyrpides N."/>
            <person name="Mavromatis K."/>
            <person name="Ivanova N."/>
            <person name="Brettin T."/>
            <person name="Detter J.C."/>
            <person name="Han C."/>
            <person name="Larimer F."/>
            <person name="Land M."/>
            <person name="Hauser L."/>
            <person name="Markowitz V."/>
            <person name="Cheng J.-F."/>
            <person name="Hugenholtz P."/>
            <person name="Woyke T."/>
            <person name="Wu D."/>
            <person name="Brambilla E."/>
            <person name="Klenk H.-P."/>
            <person name="Eisen J.A."/>
        </authorList>
    </citation>
    <scope>NUCLEOTIDE SEQUENCE</scope>
    <source>
        <strain evidence="3">DSM 6220</strain>
    </source>
</reference>
<feature type="region of interest" description="Disordered" evidence="1">
    <location>
        <begin position="206"/>
        <end position="228"/>
    </location>
</feature>
<feature type="compositionally biased region" description="Low complexity" evidence="1">
    <location>
        <begin position="692"/>
        <end position="707"/>
    </location>
</feature>
<evidence type="ECO:0000313" key="3">
    <source>
        <dbReference type="EMBL" id="AFC85265.1"/>
    </source>
</evidence>
<dbReference type="RefSeq" id="WP_014402271.1">
    <property type="nucleotide sequence ID" value="NC_017033.1"/>
</dbReference>
<feature type="transmembrane region" description="Helical" evidence="2">
    <location>
        <begin position="49"/>
        <end position="69"/>
    </location>
</feature>
<feature type="region of interest" description="Disordered" evidence="1">
    <location>
        <begin position="345"/>
        <end position="380"/>
    </location>
</feature>
<sequence>MSSPSDAGSPRAGSDEDAVDALIQDWIRRRVRRHQSWRADRGERMWRSVLAWVLSLLLHLLLVLGILLAPVDMPSPPPPDHDAVLQVELLPPPPPGGKAVGSAGSGSASSRHSGQTGPHHVVTRGLAASGRRALRQATAIAPRLHPRSVAAGARVPAAASPPVQSSMAPLPVVVTDHQPHPPAAVPPLVMPAPISLQPLVAAQQVRPSRPPRAEGNQPMPVPQPPSAAPVVAAPEQARLSMPRARLASPPISAPRLMAAARPPASSLADIPAIDTVALPTVPARPVATAPSSSPVNAPALTVAAASTQVASASELPAMPETAAPWQSTPAEALAKAAATASVRMETPVTPPSMPPVSVAPADLPELPSDTAAVPSMAAPETASVKVEQTLTPSAPVAAMPAPITPAETATAPPDGEQAAERLAKDASAKDGAAADALAGTGHETTAGRTVDAGQGLAPAGRATAGTGAANPSDPLGRGENGAAGAQAQGRPGGQVGGQAGGVAGGHVGAHGTTLPGAAAGGSSNTSPPGHYISLRAPANTDVGPSRSVTIEYHRTRFDKDWVADDENQLDSAMRHIGEKLRSHHKLHLPGGVSFHCDTGAQPDSGSRGLGSLLPFGCHGEAPPQASGKDGDRRLDLAPAHALDGSATAASVAGKPLPRPVVAPLDTTAMCETARMAGGPLPAGCKNREIRRPAPASSTSWAPPLDRF</sequence>
<keyword evidence="2" id="KW-0472">Membrane</keyword>
<name>H8KZY4_FRAAD</name>
<dbReference type="EMBL" id="CP003350">
    <property type="protein sequence ID" value="AFC85265.1"/>
    <property type="molecule type" value="Genomic_DNA"/>
</dbReference>
<dbReference type="OrthoDB" id="5945424at2"/>
<feature type="compositionally biased region" description="Low complexity" evidence="1">
    <location>
        <begin position="480"/>
        <end position="489"/>
    </location>
</feature>
<dbReference type="STRING" id="767434.Fraau_0794"/>
<accession>H8KZY4</accession>
<feature type="compositionally biased region" description="Low complexity" evidence="1">
    <location>
        <begin position="429"/>
        <end position="439"/>
    </location>
</feature>
<evidence type="ECO:0000256" key="2">
    <source>
        <dbReference type="SAM" id="Phobius"/>
    </source>
</evidence>
<proteinExistence type="predicted"/>
<protein>
    <submittedName>
        <fullName evidence="3">Uncharacterized protein</fullName>
    </submittedName>
</protein>
<dbReference type="AlphaFoldDB" id="H8KZY4"/>
<evidence type="ECO:0000256" key="1">
    <source>
        <dbReference type="SAM" id="MobiDB-lite"/>
    </source>
</evidence>
<feature type="compositionally biased region" description="Low complexity" evidence="1">
    <location>
        <begin position="100"/>
        <end position="110"/>
    </location>
</feature>
<organism evidence="3 4">
    <name type="scientific">Frateuria aurantia (strain ATCC 33424 / DSM 6220 / KCTC 2777 / LMG 1558 / NBRC 3245 / NCIMB 13370)</name>
    <name type="common">Acetobacter aurantius</name>
    <dbReference type="NCBI Taxonomy" id="767434"/>
    <lineage>
        <taxon>Bacteria</taxon>
        <taxon>Pseudomonadati</taxon>
        <taxon>Pseudomonadota</taxon>
        <taxon>Gammaproteobacteria</taxon>
        <taxon>Lysobacterales</taxon>
        <taxon>Rhodanobacteraceae</taxon>
        <taxon>Frateuria</taxon>
    </lineage>
</organism>
<dbReference type="KEGG" id="fau:Fraau_0794"/>
<feature type="compositionally biased region" description="Low complexity" evidence="1">
    <location>
        <begin position="455"/>
        <end position="469"/>
    </location>
</feature>
<keyword evidence="2" id="KW-1133">Transmembrane helix</keyword>
<dbReference type="HOGENOM" id="CLU_430691_0_0_6"/>
<feature type="compositionally biased region" description="Low complexity" evidence="1">
    <location>
        <begin position="404"/>
        <end position="413"/>
    </location>
</feature>
<feature type="region of interest" description="Disordered" evidence="1">
    <location>
        <begin position="404"/>
        <end position="538"/>
    </location>
</feature>
<keyword evidence="2" id="KW-0812">Transmembrane</keyword>
<keyword evidence="4" id="KW-1185">Reference proteome</keyword>
<feature type="compositionally biased region" description="Gly residues" evidence="1">
    <location>
        <begin position="490"/>
        <end position="508"/>
    </location>
</feature>